<gene>
    <name evidence="3" type="ORF">TTHERM_00672050</name>
</gene>
<evidence type="ECO:0000256" key="2">
    <source>
        <dbReference type="SAM" id="SignalP"/>
    </source>
</evidence>
<protein>
    <submittedName>
        <fullName evidence="3">Transmembrane protein, putative</fullName>
    </submittedName>
</protein>
<feature type="signal peptide" evidence="2">
    <location>
        <begin position="1"/>
        <end position="19"/>
    </location>
</feature>
<dbReference type="RefSeq" id="XP_001014982.1">
    <property type="nucleotide sequence ID" value="XM_001014982.1"/>
</dbReference>
<reference evidence="4" key="1">
    <citation type="journal article" date="2006" name="PLoS Biol.">
        <title>Macronuclear genome sequence of the ciliate Tetrahymena thermophila, a model eukaryote.</title>
        <authorList>
            <person name="Eisen J.A."/>
            <person name="Coyne R.S."/>
            <person name="Wu M."/>
            <person name="Wu D."/>
            <person name="Thiagarajan M."/>
            <person name="Wortman J.R."/>
            <person name="Badger J.H."/>
            <person name="Ren Q."/>
            <person name="Amedeo P."/>
            <person name="Jones K.M."/>
            <person name="Tallon L.J."/>
            <person name="Delcher A.L."/>
            <person name="Salzberg S.L."/>
            <person name="Silva J.C."/>
            <person name="Haas B.J."/>
            <person name="Majoros W.H."/>
            <person name="Farzad M."/>
            <person name="Carlton J.M."/>
            <person name="Smith R.K. Jr."/>
            <person name="Garg J."/>
            <person name="Pearlman R.E."/>
            <person name="Karrer K.M."/>
            <person name="Sun L."/>
            <person name="Manning G."/>
            <person name="Elde N.C."/>
            <person name="Turkewitz A.P."/>
            <person name="Asai D.J."/>
            <person name="Wilkes D.E."/>
            <person name="Wang Y."/>
            <person name="Cai H."/>
            <person name="Collins K."/>
            <person name="Stewart B.A."/>
            <person name="Lee S.R."/>
            <person name="Wilamowska K."/>
            <person name="Weinberg Z."/>
            <person name="Ruzzo W.L."/>
            <person name="Wloga D."/>
            <person name="Gaertig J."/>
            <person name="Frankel J."/>
            <person name="Tsao C.-C."/>
            <person name="Gorovsky M.A."/>
            <person name="Keeling P.J."/>
            <person name="Waller R.F."/>
            <person name="Patron N.J."/>
            <person name="Cherry J.M."/>
            <person name="Stover N.A."/>
            <person name="Krieger C.J."/>
            <person name="del Toro C."/>
            <person name="Ryder H.F."/>
            <person name="Williamson S.C."/>
            <person name="Barbeau R.A."/>
            <person name="Hamilton E.P."/>
            <person name="Orias E."/>
        </authorList>
    </citation>
    <scope>NUCLEOTIDE SEQUENCE [LARGE SCALE GENOMIC DNA]</scope>
    <source>
        <strain evidence="4">SB210</strain>
    </source>
</reference>
<dbReference type="Proteomes" id="UP000009168">
    <property type="component" value="Unassembled WGS sequence"/>
</dbReference>
<feature type="transmembrane region" description="Helical" evidence="1">
    <location>
        <begin position="90"/>
        <end position="112"/>
    </location>
</feature>
<name>Q23E50_TETTS</name>
<feature type="chain" id="PRO_5004201783" evidence="2">
    <location>
        <begin position="20"/>
        <end position="113"/>
    </location>
</feature>
<keyword evidence="4" id="KW-1185">Reference proteome</keyword>
<keyword evidence="2" id="KW-0732">Signal</keyword>
<dbReference type="InParanoid" id="Q23E50"/>
<dbReference type="KEGG" id="tet:TTHERM_00672050"/>
<keyword evidence="1 3" id="KW-0812">Transmembrane</keyword>
<sequence>MKVLLICIAGLLLLCSVNAISDQEIADKDACIKSLPNPCQDSDTACKTELNKVTTCFKAVGQYPTFKELADKVKSTCKSDNSQVQKQIDGVVSCLSSSIIVFYFLAAILAFIF</sequence>
<evidence type="ECO:0000256" key="1">
    <source>
        <dbReference type="SAM" id="Phobius"/>
    </source>
</evidence>
<dbReference type="GeneID" id="7824857"/>
<evidence type="ECO:0000313" key="4">
    <source>
        <dbReference type="Proteomes" id="UP000009168"/>
    </source>
</evidence>
<keyword evidence="1" id="KW-0472">Membrane</keyword>
<dbReference type="HOGENOM" id="CLU_171444_0_0_1"/>
<organism evidence="3 4">
    <name type="scientific">Tetrahymena thermophila (strain SB210)</name>
    <dbReference type="NCBI Taxonomy" id="312017"/>
    <lineage>
        <taxon>Eukaryota</taxon>
        <taxon>Sar</taxon>
        <taxon>Alveolata</taxon>
        <taxon>Ciliophora</taxon>
        <taxon>Intramacronucleata</taxon>
        <taxon>Oligohymenophorea</taxon>
        <taxon>Hymenostomatida</taxon>
        <taxon>Tetrahymenina</taxon>
        <taxon>Tetrahymenidae</taxon>
        <taxon>Tetrahymena</taxon>
    </lineage>
</organism>
<keyword evidence="1" id="KW-1133">Transmembrane helix</keyword>
<proteinExistence type="predicted"/>
<accession>Q23E50</accession>
<dbReference type="EMBL" id="GG662711">
    <property type="protein sequence ID" value="EAR94737.1"/>
    <property type="molecule type" value="Genomic_DNA"/>
</dbReference>
<dbReference type="AlphaFoldDB" id="Q23E50"/>
<evidence type="ECO:0000313" key="3">
    <source>
        <dbReference type="EMBL" id="EAR94737.1"/>
    </source>
</evidence>